<evidence type="ECO:0000256" key="1">
    <source>
        <dbReference type="SAM" id="Phobius"/>
    </source>
</evidence>
<accession>K0S8Z0</accession>
<organism evidence="2 3">
    <name type="scientific">Thalassiosira oceanica</name>
    <name type="common">Marine diatom</name>
    <dbReference type="NCBI Taxonomy" id="159749"/>
    <lineage>
        <taxon>Eukaryota</taxon>
        <taxon>Sar</taxon>
        <taxon>Stramenopiles</taxon>
        <taxon>Ochrophyta</taxon>
        <taxon>Bacillariophyta</taxon>
        <taxon>Coscinodiscophyceae</taxon>
        <taxon>Thalassiosirophycidae</taxon>
        <taxon>Thalassiosirales</taxon>
        <taxon>Thalassiosiraceae</taxon>
        <taxon>Thalassiosira</taxon>
    </lineage>
</organism>
<gene>
    <name evidence="2" type="ORF">THAOC_18094</name>
</gene>
<name>K0S8Z0_THAOC</name>
<dbReference type="Proteomes" id="UP000266841">
    <property type="component" value="Unassembled WGS sequence"/>
</dbReference>
<dbReference type="EMBL" id="AGNL01020019">
    <property type="protein sequence ID" value="EJK61424.1"/>
    <property type="molecule type" value="Genomic_DNA"/>
</dbReference>
<proteinExistence type="predicted"/>
<feature type="transmembrane region" description="Helical" evidence="1">
    <location>
        <begin position="73"/>
        <end position="97"/>
    </location>
</feature>
<evidence type="ECO:0000313" key="2">
    <source>
        <dbReference type="EMBL" id="EJK61424.1"/>
    </source>
</evidence>
<keyword evidence="3" id="KW-1185">Reference proteome</keyword>
<protein>
    <submittedName>
        <fullName evidence="2">Uncharacterized protein</fullName>
    </submittedName>
</protein>
<keyword evidence="1" id="KW-1133">Transmembrane helix</keyword>
<comment type="caution">
    <text evidence="2">The sequence shown here is derived from an EMBL/GenBank/DDBJ whole genome shotgun (WGS) entry which is preliminary data.</text>
</comment>
<feature type="transmembrane region" description="Helical" evidence="1">
    <location>
        <begin position="32"/>
        <end position="53"/>
    </location>
</feature>
<keyword evidence="1" id="KW-0812">Transmembrane</keyword>
<reference evidence="2 3" key="1">
    <citation type="journal article" date="2012" name="Genome Biol.">
        <title>Genome and low-iron response of an oceanic diatom adapted to chronic iron limitation.</title>
        <authorList>
            <person name="Lommer M."/>
            <person name="Specht M."/>
            <person name="Roy A.S."/>
            <person name="Kraemer L."/>
            <person name="Andreson R."/>
            <person name="Gutowska M.A."/>
            <person name="Wolf J."/>
            <person name="Bergner S.V."/>
            <person name="Schilhabel M.B."/>
            <person name="Klostermeier U.C."/>
            <person name="Beiko R.G."/>
            <person name="Rosenstiel P."/>
            <person name="Hippler M."/>
            <person name="Laroche J."/>
        </authorList>
    </citation>
    <scope>NUCLEOTIDE SEQUENCE [LARGE SCALE GENOMIC DNA]</scope>
    <source>
        <strain evidence="2 3">CCMP1005</strain>
    </source>
</reference>
<dbReference type="AlphaFoldDB" id="K0S8Z0"/>
<keyword evidence="1" id="KW-0472">Membrane</keyword>
<sequence length="112" mass="11840">MIHALLLTSQNLVLNKSGVTACAGGNRGCRRLVSLVLIGVTAGCLMLIGVTALEPNVDRGYRGAGQPRLYRLSLVATNTCSGTGSFLAIATFTSLFVSRCRLRALHLFDLSS</sequence>
<evidence type="ECO:0000313" key="3">
    <source>
        <dbReference type="Proteomes" id="UP000266841"/>
    </source>
</evidence>